<dbReference type="InterPro" id="IPR046431">
    <property type="entry name" value="FAF_dom"/>
</dbReference>
<dbReference type="Pfam" id="PF11250">
    <property type="entry name" value="FAF"/>
    <property type="match status" value="1"/>
</dbReference>
<evidence type="ECO:0000313" key="4">
    <source>
        <dbReference type="EMBL" id="KAK4273123.1"/>
    </source>
</evidence>
<sequence>MSSSSVCQELQSCLTEPPRVLCLKLATPLEFPSLSQSETNPLTPPNTNCEKYLKQDKNPNADRGGWTFLQSLCNKTEKSETEKIYIHPLVKRSSSSLSSKSLEMCTESLGCETGSNGSASSIDIALFSSERNKSSLATPESDKNCVSERSNRSVSNFPPPLSSMSKNGGVQVRPRREDGRLILEAVRTPSHPSCFEADRSNGSLRLQLLSTFNHSISGDHETVEAEEEEKEGAEEEDDDADDVEEYWDENNENEEDEMGMRKIPRPSRCNEKGNMSNQMHDWEPLLVTT</sequence>
<dbReference type="PANTHER" id="PTHR33155">
    <property type="entry name" value="FANTASTIC FOUR-LIKE PROTEIN (DUF3049)"/>
    <property type="match status" value="1"/>
</dbReference>
<reference evidence="4" key="1">
    <citation type="submission" date="2023-10" db="EMBL/GenBank/DDBJ databases">
        <title>Chromosome-level genome of the transformable northern wattle, Acacia crassicarpa.</title>
        <authorList>
            <person name="Massaro I."/>
            <person name="Sinha N.R."/>
            <person name="Poethig S."/>
            <person name="Leichty A.R."/>
        </authorList>
    </citation>
    <scope>NUCLEOTIDE SEQUENCE</scope>
    <source>
        <strain evidence="4">Acra3RX</strain>
        <tissue evidence="4">Leaf</tissue>
    </source>
</reference>
<dbReference type="PANTHER" id="PTHR33155:SF8">
    <property type="entry name" value="PROTEIN FANTASTIC FOUR 1"/>
    <property type="match status" value="1"/>
</dbReference>
<name>A0AAE1JP53_9FABA</name>
<feature type="compositionally biased region" description="Acidic residues" evidence="2">
    <location>
        <begin position="224"/>
        <end position="257"/>
    </location>
</feature>
<dbReference type="AlphaFoldDB" id="A0AAE1JP53"/>
<evidence type="ECO:0000313" key="5">
    <source>
        <dbReference type="Proteomes" id="UP001293593"/>
    </source>
</evidence>
<evidence type="ECO:0000259" key="3">
    <source>
        <dbReference type="Pfam" id="PF11250"/>
    </source>
</evidence>
<comment type="similarity">
    <text evidence="1">Belongs to the fantastic four family.</text>
</comment>
<dbReference type="Proteomes" id="UP001293593">
    <property type="component" value="Unassembled WGS sequence"/>
</dbReference>
<keyword evidence="5" id="KW-1185">Reference proteome</keyword>
<comment type="caution">
    <text evidence="4">The sequence shown here is derived from an EMBL/GenBank/DDBJ whole genome shotgun (WGS) entry which is preliminary data.</text>
</comment>
<organism evidence="4 5">
    <name type="scientific">Acacia crassicarpa</name>
    <name type="common">northern wattle</name>
    <dbReference type="NCBI Taxonomy" id="499986"/>
    <lineage>
        <taxon>Eukaryota</taxon>
        <taxon>Viridiplantae</taxon>
        <taxon>Streptophyta</taxon>
        <taxon>Embryophyta</taxon>
        <taxon>Tracheophyta</taxon>
        <taxon>Spermatophyta</taxon>
        <taxon>Magnoliopsida</taxon>
        <taxon>eudicotyledons</taxon>
        <taxon>Gunneridae</taxon>
        <taxon>Pentapetalae</taxon>
        <taxon>rosids</taxon>
        <taxon>fabids</taxon>
        <taxon>Fabales</taxon>
        <taxon>Fabaceae</taxon>
        <taxon>Caesalpinioideae</taxon>
        <taxon>mimosoid clade</taxon>
        <taxon>Acacieae</taxon>
        <taxon>Acacia</taxon>
    </lineage>
</organism>
<feature type="region of interest" description="Disordered" evidence="2">
    <location>
        <begin position="215"/>
        <end position="289"/>
    </location>
</feature>
<dbReference type="InterPro" id="IPR021410">
    <property type="entry name" value="FAF"/>
</dbReference>
<feature type="domain" description="FAF" evidence="3">
    <location>
        <begin position="156"/>
        <end position="208"/>
    </location>
</feature>
<evidence type="ECO:0000256" key="1">
    <source>
        <dbReference type="ARBA" id="ARBA00008690"/>
    </source>
</evidence>
<gene>
    <name evidence="4" type="ORF">QN277_021584</name>
</gene>
<feature type="compositionally biased region" description="Polar residues" evidence="2">
    <location>
        <begin position="152"/>
        <end position="168"/>
    </location>
</feature>
<evidence type="ECO:0000256" key="2">
    <source>
        <dbReference type="SAM" id="MobiDB-lite"/>
    </source>
</evidence>
<dbReference type="EMBL" id="JAWXYG010000005">
    <property type="protein sequence ID" value="KAK4273123.1"/>
    <property type="molecule type" value="Genomic_DNA"/>
</dbReference>
<feature type="region of interest" description="Disordered" evidence="2">
    <location>
        <begin position="132"/>
        <end position="173"/>
    </location>
</feature>
<protein>
    <recommendedName>
        <fullName evidence="3">FAF domain-containing protein</fullName>
    </recommendedName>
</protein>
<accession>A0AAE1JP53</accession>
<feature type="compositionally biased region" description="Basic and acidic residues" evidence="2">
    <location>
        <begin position="140"/>
        <end position="151"/>
    </location>
</feature>
<proteinExistence type="inferred from homology"/>